<evidence type="ECO:0000313" key="3">
    <source>
        <dbReference type="Proteomes" id="UP000736335"/>
    </source>
</evidence>
<proteinExistence type="predicted"/>
<dbReference type="Proteomes" id="UP000736335">
    <property type="component" value="Unassembled WGS sequence"/>
</dbReference>
<comment type="caution">
    <text evidence="2">The sequence shown here is derived from an EMBL/GenBank/DDBJ whole genome shotgun (WGS) entry which is preliminary data.</text>
</comment>
<dbReference type="OrthoDB" id="3722922at2759"/>
<reference evidence="2" key="2">
    <citation type="submission" date="2020-11" db="EMBL/GenBank/DDBJ databases">
        <authorList>
            <consortium name="DOE Joint Genome Institute"/>
            <person name="Kuo A."/>
            <person name="Miyauchi S."/>
            <person name="Kiss E."/>
            <person name="Drula E."/>
            <person name="Kohler A."/>
            <person name="Sanchez-Garcia M."/>
            <person name="Andreopoulos B."/>
            <person name="Barry K.W."/>
            <person name="Bonito G."/>
            <person name="Buee M."/>
            <person name="Carver A."/>
            <person name="Chen C."/>
            <person name="Cichocki N."/>
            <person name="Clum A."/>
            <person name="Culley D."/>
            <person name="Crous P.W."/>
            <person name="Fauchery L."/>
            <person name="Girlanda M."/>
            <person name="Hayes R."/>
            <person name="Keri Z."/>
            <person name="Labutti K."/>
            <person name="Lipzen A."/>
            <person name="Lombard V."/>
            <person name="Magnuson J."/>
            <person name="Maillard F."/>
            <person name="Morin E."/>
            <person name="Murat C."/>
            <person name="Nolan M."/>
            <person name="Ohm R."/>
            <person name="Pangilinan J."/>
            <person name="Pereira M."/>
            <person name="Perotto S."/>
            <person name="Peter M."/>
            <person name="Riley R."/>
            <person name="Sitrit Y."/>
            <person name="Stielow B."/>
            <person name="Szollosi G."/>
            <person name="Zifcakova L."/>
            <person name="Stursova M."/>
            <person name="Spatafora J.W."/>
            <person name="Tedersoo L."/>
            <person name="Vaario L.-M."/>
            <person name="Yamada A."/>
            <person name="Yan M."/>
            <person name="Wang P."/>
            <person name="Xu J."/>
            <person name="Bruns T."/>
            <person name="Baldrian P."/>
            <person name="Vilgalys R."/>
            <person name="Henrissat B."/>
            <person name="Grigoriev I.V."/>
            <person name="Hibbett D."/>
            <person name="Nagy L.G."/>
            <person name="Martin F.M."/>
        </authorList>
    </citation>
    <scope>NUCLEOTIDE SEQUENCE</scope>
    <source>
        <strain evidence="2">UH-Tt-Lm1</strain>
    </source>
</reference>
<evidence type="ECO:0000313" key="2">
    <source>
        <dbReference type="EMBL" id="KAF9785298.1"/>
    </source>
</evidence>
<dbReference type="EMBL" id="WIUZ02000007">
    <property type="protein sequence ID" value="KAF9785298.1"/>
    <property type="molecule type" value="Genomic_DNA"/>
</dbReference>
<feature type="region of interest" description="Disordered" evidence="1">
    <location>
        <begin position="52"/>
        <end position="72"/>
    </location>
</feature>
<accession>A0A9P6HFV6</accession>
<gene>
    <name evidence="2" type="ORF">BJ322DRAFT_1006065</name>
</gene>
<feature type="non-terminal residue" evidence="2">
    <location>
        <position position="1"/>
    </location>
</feature>
<evidence type="ECO:0000256" key="1">
    <source>
        <dbReference type="SAM" id="MobiDB-lite"/>
    </source>
</evidence>
<name>A0A9P6HFV6_9AGAM</name>
<protein>
    <submittedName>
        <fullName evidence="2">Uncharacterized protein</fullName>
    </submittedName>
</protein>
<reference evidence="2" key="1">
    <citation type="journal article" date="2020" name="Nat. Commun.">
        <title>Large-scale genome sequencing of mycorrhizal fungi provides insights into the early evolution of symbiotic traits.</title>
        <authorList>
            <person name="Miyauchi S."/>
            <person name="Kiss E."/>
            <person name="Kuo A."/>
            <person name="Drula E."/>
            <person name="Kohler A."/>
            <person name="Sanchez-Garcia M."/>
            <person name="Morin E."/>
            <person name="Andreopoulos B."/>
            <person name="Barry K.W."/>
            <person name="Bonito G."/>
            <person name="Buee M."/>
            <person name="Carver A."/>
            <person name="Chen C."/>
            <person name="Cichocki N."/>
            <person name="Clum A."/>
            <person name="Culley D."/>
            <person name="Crous P.W."/>
            <person name="Fauchery L."/>
            <person name="Girlanda M."/>
            <person name="Hayes R.D."/>
            <person name="Keri Z."/>
            <person name="LaButti K."/>
            <person name="Lipzen A."/>
            <person name="Lombard V."/>
            <person name="Magnuson J."/>
            <person name="Maillard F."/>
            <person name="Murat C."/>
            <person name="Nolan M."/>
            <person name="Ohm R.A."/>
            <person name="Pangilinan J."/>
            <person name="Pereira M.F."/>
            <person name="Perotto S."/>
            <person name="Peter M."/>
            <person name="Pfister S."/>
            <person name="Riley R."/>
            <person name="Sitrit Y."/>
            <person name="Stielow J.B."/>
            <person name="Szollosi G."/>
            <person name="Zifcakova L."/>
            <person name="Stursova M."/>
            <person name="Spatafora J.W."/>
            <person name="Tedersoo L."/>
            <person name="Vaario L.M."/>
            <person name="Yamada A."/>
            <person name="Yan M."/>
            <person name="Wang P."/>
            <person name="Xu J."/>
            <person name="Bruns T."/>
            <person name="Baldrian P."/>
            <person name="Vilgalys R."/>
            <person name="Dunand C."/>
            <person name="Henrissat B."/>
            <person name="Grigoriev I.V."/>
            <person name="Hibbett D."/>
            <person name="Nagy L.G."/>
            <person name="Martin F.M."/>
        </authorList>
    </citation>
    <scope>NUCLEOTIDE SEQUENCE</scope>
    <source>
        <strain evidence="2">UH-Tt-Lm1</strain>
    </source>
</reference>
<dbReference type="AlphaFoldDB" id="A0A9P6HFV6"/>
<sequence length="144" mass="15978">CASNANFTACPPPATGGSWKKSPNNRPTWMPPKGSLCFLIIVPTLEILSKRSPSTMETRTASKKVPNEVDHHDQPSSMISTLVLIQRELAFLFFLTLSASCSGFSRPRPIPANEWIVIPPILHAAIPGWDWRSRPQTTRVERTS</sequence>
<organism evidence="2 3">
    <name type="scientific">Thelephora terrestris</name>
    <dbReference type="NCBI Taxonomy" id="56493"/>
    <lineage>
        <taxon>Eukaryota</taxon>
        <taxon>Fungi</taxon>
        <taxon>Dikarya</taxon>
        <taxon>Basidiomycota</taxon>
        <taxon>Agaricomycotina</taxon>
        <taxon>Agaricomycetes</taxon>
        <taxon>Thelephorales</taxon>
        <taxon>Thelephoraceae</taxon>
        <taxon>Thelephora</taxon>
    </lineage>
</organism>
<keyword evidence="3" id="KW-1185">Reference proteome</keyword>